<gene>
    <name evidence="1" type="ORF">CK620_01570</name>
</gene>
<evidence type="ECO:0000313" key="1">
    <source>
        <dbReference type="EMBL" id="PAT35957.1"/>
    </source>
</evidence>
<organism evidence="1 2">
    <name type="scientific">Vandammella animalimorsus</name>
    <dbReference type="NCBI Taxonomy" id="2029117"/>
    <lineage>
        <taxon>Bacteria</taxon>
        <taxon>Pseudomonadati</taxon>
        <taxon>Pseudomonadota</taxon>
        <taxon>Betaproteobacteria</taxon>
        <taxon>Burkholderiales</taxon>
        <taxon>Comamonadaceae</taxon>
        <taxon>Vandammella</taxon>
    </lineage>
</organism>
<accession>A0A2A2ADU6</accession>
<dbReference type="Proteomes" id="UP000217999">
    <property type="component" value="Unassembled WGS sequence"/>
</dbReference>
<evidence type="ECO:0000313" key="2">
    <source>
        <dbReference type="Proteomes" id="UP000217999"/>
    </source>
</evidence>
<name>A0A2A2ADU6_9BURK</name>
<dbReference type="EMBL" id="NSJF01000001">
    <property type="protein sequence ID" value="PAT35957.1"/>
    <property type="molecule type" value="Genomic_DNA"/>
</dbReference>
<reference evidence="1 2" key="1">
    <citation type="submission" date="2017-08" db="EMBL/GenBank/DDBJ databases">
        <title>WGS of Clinical strains of the CDC Group NO-1 linked to zoonotic infections in humans.</title>
        <authorList>
            <person name="Bernier A.-M."/>
            <person name="Bernard K."/>
        </authorList>
    </citation>
    <scope>NUCLEOTIDE SEQUENCE [LARGE SCALE GENOMIC DNA]</scope>
    <source>
        <strain evidence="1 2">NML03-0146</strain>
    </source>
</reference>
<protein>
    <submittedName>
        <fullName evidence="1">Uncharacterized protein</fullName>
    </submittedName>
</protein>
<proteinExistence type="predicted"/>
<comment type="caution">
    <text evidence="1">The sequence shown here is derived from an EMBL/GenBank/DDBJ whole genome shotgun (WGS) entry which is preliminary data.</text>
</comment>
<dbReference type="AlphaFoldDB" id="A0A2A2ADU6"/>
<sequence length="113" mass="12865">MQSQTIRQAAIDKAPSMGRNATQLIAFVVYSEIQNSQKRLLEIALQFLVGNLHWSHKIRRRLIQRIHHSQIAHRHSNAIVNIIVQRIGEELNQDRAFILTTNHGKGSPSIDGL</sequence>